<feature type="transmembrane region" description="Helical" evidence="1">
    <location>
        <begin position="175"/>
        <end position="196"/>
    </location>
</feature>
<gene>
    <name evidence="3" type="ORF">ENT37_00580</name>
</gene>
<feature type="transmembrane region" description="Helical" evidence="1">
    <location>
        <begin position="312"/>
        <end position="330"/>
    </location>
</feature>
<evidence type="ECO:0000256" key="1">
    <source>
        <dbReference type="SAM" id="Phobius"/>
    </source>
</evidence>
<keyword evidence="1" id="KW-0472">Membrane</keyword>
<feature type="transmembrane region" description="Helical" evidence="1">
    <location>
        <begin position="12"/>
        <end position="27"/>
    </location>
</feature>
<comment type="caution">
    <text evidence="3">The sequence shown here is derived from an EMBL/GenBank/DDBJ whole genome shotgun (WGS) entry which is preliminary data.</text>
</comment>
<accession>A0A7C4PKF1</accession>
<protein>
    <submittedName>
        <fullName evidence="3">DUF4129 domain-containing protein</fullName>
    </submittedName>
</protein>
<sequence>MNRIFPQTHFQHIPWLMVGIALVTLFTQTRTREMDTSEKNAFRISEGITYLVVLKAISMIISGQTDLVEIFHLWRLHFLETLFDLPYITSLLPGMIAWGYTLIYSDLFDEFEDRRKDFRWDELGKVQNSLKSIRSKMVGGNVALLIFLVFLLAFANTPIDIPNVLSLPLTAKASAAIVILFTAFLLIQLAITQLSLLRTYWEHDRSQIDVSINRKWLIYSLIVMATAGVISFLLPTEYSRQFFTLFLWFSSILFSFFSLFLYLLSYPFLLLFHFLFSQDESPPTLPGLPSTQPPVTPEPGSMPLWFEIVKTIILWGIILGIVFLAGRRFFSTTSALLPRANRNFLFQKIRDFFKSLINLFFGVKNLIQEQITQLKLQITPPRLSAKPSFRALRSRHAHNAREKILNLYCDLVDFAGDHGLQRAASQTPYQYHSLLSSALPSLSSEIMDITEIFVEARYSLHTLDESTASRIASETLLVKKAIKHNAEESAD</sequence>
<feature type="transmembrane region" description="Helical" evidence="1">
    <location>
        <begin position="137"/>
        <end position="155"/>
    </location>
</feature>
<dbReference type="EMBL" id="DSYK01000031">
    <property type="protein sequence ID" value="HGS20348.1"/>
    <property type="molecule type" value="Genomic_DNA"/>
</dbReference>
<keyword evidence="1" id="KW-0812">Transmembrane</keyword>
<evidence type="ECO:0000259" key="2">
    <source>
        <dbReference type="Pfam" id="PF13559"/>
    </source>
</evidence>
<feature type="domain" description="Protein-glutamine gamma-glutamyltransferase-like C-terminal" evidence="2">
    <location>
        <begin position="408"/>
        <end position="470"/>
    </location>
</feature>
<proteinExistence type="predicted"/>
<keyword evidence="1" id="KW-1133">Transmembrane helix</keyword>
<dbReference type="AlphaFoldDB" id="A0A7C4PKF1"/>
<feature type="transmembrane region" description="Helical" evidence="1">
    <location>
        <begin position="48"/>
        <end position="65"/>
    </location>
</feature>
<feature type="transmembrane region" description="Helical" evidence="1">
    <location>
        <begin position="216"/>
        <end position="234"/>
    </location>
</feature>
<evidence type="ECO:0000313" key="3">
    <source>
        <dbReference type="EMBL" id="HGS20348.1"/>
    </source>
</evidence>
<feature type="transmembrane region" description="Helical" evidence="1">
    <location>
        <begin position="85"/>
        <end position="105"/>
    </location>
</feature>
<organism evidence="3">
    <name type="scientific">Anaerolinea thermolimosa</name>
    <dbReference type="NCBI Taxonomy" id="229919"/>
    <lineage>
        <taxon>Bacteria</taxon>
        <taxon>Bacillati</taxon>
        <taxon>Chloroflexota</taxon>
        <taxon>Anaerolineae</taxon>
        <taxon>Anaerolineales</taxon>
        <taxon>Anaerolineaceae</taxon>
        <taxon>Anaerolinea</taxon>
    </lineage>
</organism>
<feature type="transmembrane region" description="Helical" evidence="1">
    <location>
        <begin position="246"/>
        <end position="272"/>
    </location>
</feature>
<dbReference type="InterPro" id="IPR025403">
    <property type="entry name" value="TgpA-like_C"/>
</dbReference>
<name>A0A7C4PKF1_9CHLR</name>
<reference evidence="3" key="1">
    <citation type="journal article" date="2020" name="mSystems">
        <title>Genome- and Community-Level Interaction Insights into Carbon Utilization and Element Cycling Functions of Hydrothermarchaeota in Hydrothermal Sediment.</title>
        <authorList>
            <person name="Zhou Z."/>
            <person name="Liu Y."/>
            <person name="Xu W."/>
            <person name="Pan J."/>
            <person name="Luo Z.H."/>
            <person name="Li M."/>
        </authorList>
    </citation>
    <scope>NUCLEOTIDE SEQUENCE [LARGE SCALE GENOMIC DNA]</scope>
    <source>
        <strain evidence="3">SpSt-573</strain>
    </source>
</reference>
<dbReference type="Pfam" id="PF13559">
    <property type="entry name" value="DUF4129"/>
    <property type="match status" value="1"/>
</dbReference>